<comment type="caution">
    <text evidence="1">The sequence shown here is derived from an EMBL/GenBank/DDBJ whole genome shotgun (WGS) entry which is preliminary data.</text>
</comment>
<evidence type="ECO:0000313" key="1">
    <source>
        <dbReference type="EMBL" id="EHG98571.1"/>
    </source>
</evidence>
<name>G5SWA6_9BACT</name>
<dbReference type="Proteomes" id="UP000003598">
    <property type="component" value="Unassembled WGS sequence"/>
</dbReference>
<organism evidence="1 2">
    <name type="scientific">Paraprevotella clara YIT 11840</name>
    <dbReference type="NCBI Taxonomy" id="762968"/>
    <lineage>
        <taxon>Bacteria</taxon>
        <taxon>Pseudomonadati</taxon>
        <taxon>Bacteroidota</taxon>
        <taxon>Bacteroidia</taxon>
        <taxon>Bacteroidales</taxon>
        <taxon>Prevotellaceae</taxon>
        <taxon>Paraprevotella</taxon>
    </lineage>
</organism>
<keyword evidence="2" id="KW-1185">Reference proteome</keyword>
<accession>G5SWA6</accession>
<dbReference type="AlphaFoldDB" id="G5SWA6"/>
<reference evidence="1 2" key="1">
    <citation type="submission" date="2011-03" db="EMBL/GenBank/DDBJ databases">
        <authorList>
            <person name="Weinstock G."/>
            <person name="Sodergren E."/>
            <person name="Clifton S."/>
            <person name="Fulton L."/>
            <person name="Fulton B."/>
            <person name="Courtney L."/>
            <person name="Fronick C."/>
            <person name="Harrison M."/>
            <person name="Strong C."/>
            <person name="Farmer C."/>
            <person name="Delahaunty K."/>
            <person name="Markovic C."/>
            <person name="Hall O."/>
            <person name="Minx P."/>
            <person name="Tomlinson C."/>
            <person name="Mitreva M."/>
            <person name="Hou S."/>
            <person name="Chen J."/>
            <person name="Wollam A."/>
            <person name="Pepin K.H."/>
            <person name="Johnson M."/>
            <person name="Bhonagiri V."/>
            <person name="Zhang X."/>
            <person name="Suruliraj S."/>
            <person name="Warren W."/>
            <person name="Chinwalla A."/>
            <person name="Mardis E.R."/>
            <person name="Wilson R.K."/>
        </authorList>
    </citation>
    <scope>NUCLEOTIDE SEQUENCE [LARGE SCALE GENOMIC DNA]</scope>
    <source>
        <strain evidence="1 2">YIT 11840</strain>
    </source>
</reference>
<evidence type="ECO:0000313" key="2">
    <source>
        <dbReference type="Proteomes" id="UP000003598"/>
    </source>
</evidence>
<dbReference type="EMBL" id="AFFY01000074">
    <property type="protein sequence ID" value="EHG98571.1"/>
    <property type="molecule type" value="Genomic_DNA"/>
</dbReference>
<protein>
    <submittedName>
        <fullName evidence="1">Uncharacterized protein</fullName>
    </submittedName>
</protein>
<dbReference type="HOGENOM" id="CLU_2736371_0_0_10"/>
<gene>
    <name evidence="1" type="ORF">HMPREF9441_03678</name>
</gene>
<sequence>MDGPDSRPTLPACLNGHKGNPHKLRTKLHKKCETTCNGMPFSHHPFILDKWQGNKGFVCKKKVSSVSSDRT</sequence>
<proteinExistence type="predicted"/>